<sequence length="702" mass="80678">MEENLKQLQSEIIKVALYGPESTGKTTLAKQLAEEFNTIWIPEFARDYLQDKWNSKQEICTQNDLFPIAIGQTKLENEALHQANKFLFCDTNLMVTKVFSDIYYNSCDPILEKAAKKHKYDLFFLTDIDVPWEKDDLRDKKEDRETTLAIFEKALIDYKKPYIKLSGNKEERFEKAIKIIKDLEKAKKLGFNSYDFIEIYNRKINLETLENQFAILKNGLPKIHLERAAKINDGITAISTDEAIYHANYFEEKSKNLKLKKFVPASGAASRMFKFLNEFLNDFKYNSETINAYINRKKDKNLPVFLVAKEKFPFYNEVLEVAKNSFSDYETSSNDAKNYAFIKTMLSSKHFDFANKPKGVLPFHKYQTHTATAIEEHLIECAIYAVSNNKSNLHFTVSEEHQINFEQVINQVKSSIEKHFNISINIKYSYQDKATDVVAVDLKGNPFRDEDDKLIFRPGGHGALIENLNNLNADIVFIKNIDNVIQNHIEIIALYKKALAGILIQFQETIFNYLKLLDNESVSNENLNEIVNFLVSKLNISVSDDFSKYTKESKVDYLQNVLNRPIRVCGMVKNEGEPGGGPFWVRDKKGATFLQIIETSQVESDQKKILESATHFNPVDLVCGTKNYQGQKFDLTQFVDKNTGFIVERNKNGKALIAYELPGLWNGAMAKWLTIFVEVPLITFNPVKTVNDLLKPAHQSPD</sequence>
<dbReference type="STRING" id="1453498.LG45_05790"/>
<organism evidence="3 4">
    <name type="scientific">Flavobacterium aquatile LMG 4008 = ATCC 11947</name>
    <dbReference type="NCBI Taxonomy" id="1453498"/>
    <lineage>
        <taxon>Bacteria</taxon>
        <taxon>Pseudomonadati</taxon>
        <taxon>Bacteroidota</taxon>
        <taxon>Flavobacteriia</taxon>
        <taxon>Flavobacteriales</taxon>
        <taxon>Flavobacteriaceae</taxon>
        <taxon>Flavobacterium</taxon>
    </lineage>
</organism>
<dbReference type="PANTHER" id="PTHR37512">
    <property type="entry name" value="TRIFUNCTIONAL NAD BIOSYNTHESIS/REGULATOR PROTEIN NADR"/>
    <property type="match status" value="1"/>
</dbReference>
<evidence type="ECO:0000313" key="4">
    <source>
        <dbReference type="Proteomes" id="UP000029554"/>
    </source>
</evidence>
<dbReference type="InterPro" id="IPR029044">
    <property type="entry name" value="Nucleotide-diphossugar_trans"/>
</dbReference>
<name>A0A095U3J5_9FLAO</name>
<keyword evidence="4" id="KW-1185">Reference proteome</keyword>
<dbReference type="InterPro" id="IPR025393">
    <property type="entry name" value="DUF4301"/>
</dbReference>
<proteinExistence type="predicted"/>
<feature type="domain" description="NadR/Ttd14 AAA" evidence="1">
    <location>
        <begin position="14"/>
        <end position="172"/>
    </location>
</feature>
<feature type="domain" description="DUF4301" evidence="2">
    <location>
        <begin position="195"/>
        <end position="699"/>
    </location>
</feature>
<dbReference type="Gene3D" id="3.40.50.300">
    <property type="entry name" value="P-loop containing nucleotide triphosphate hydrolases"/>
    <property type="match status" value="1"/>
</dbReference>
<dbReference type="Pfam" id="PF13521">
    <property type="entry name" value="AAA_28"/>
    <property type="match status" value="1"/>
</dbReference>
<dbReference type="SUPFAM" id="SSF53448">
    <property type="entry name" value="Nucleotide-diphospho-sugar transferases"/>
    <property type="match status" value="1"/>
</dbReference>
<dbReference type="eggNOG" id="COG3172">
    <property type="taxonomic scope" value="Bacteria"/>
</dbReference>
<evidence type="ECO:0000259" key="1">
    <source>
        <dbReference type="Pfam" id="PF13521"/>
    </source>
</evidence>
<dbReference type="Pfam" id="PF14134">
    <property type="entry name" value="DUF4301"/>
    <property type="match status" value="1"/>
</dbReference>
<dbReference type="PANTHER" id="PTHR37512:SF1">
    <property type="entry name" value="NADR_TTD14 AAA DOMAIN-CONTAINING PROTEIN"/>
    <property type="match status" value="1"/>
</dbReference>
<accession>A0A095U3J5</accession>
<dbReference type="Proteomes" id="UP000029554">
    <property type="component" value="Unassembled WGS sequence"/>
</dbReference>
<dbReference type="InterPro" id="IPR052735">
    <property type="entry name" value="NAD_biosynth-regulator"/>
</dbReference>
<gene>
    <name evidence="3" type="ORF">LG45_05790</name>
</gene>
<reference evidence="3 4" key="1">
    <citation type="submission" date="2014-09" db="EMBL/GenBank/DDBJ databases">
        <title>Whole Genome Shotgun of Flavobacterium aquatile LMG 4008.</title>
        <authorList>
            <person name="Gale A.N."/>
            <person name="Pipes S.E."/>
            <person name="Newman J.D."/>
        </authorList>
    </citation>
    <scope>NUCLEOTIDE SEQUENCE [LARGE SCALE GENOMIC DNA]</scope>
    <source>
        <strain evidence="3 4">LMG 4008</strain>
    </source>
</reference>
<dbReference type="EMBL" id="JRHH01000002">
    <property type="protein sequence ID" value="KGD69143.1"/>
    <property type="molecule type" value="Genomic_DNA"/>
</dbReference>
<dbReference type="InterPro" id="IPR027417">
    <property type="entry name" value="P-loop_NTPase"/>
</dbReference>
<dbReference type="RefSeq" id="WP_035125190.1">
    <property type="nucleotide sequence ID" value="NZ_JRHH01000002.1"/>
</dbReference>
<dbReference type="SUPFAM" id="SSF52540">
    <property type="entry name" value="P-loop containing nucleoside triphosphate hydrolases"/>
    <property type="match status" value="1"/>
</dbReference>
<dbReference type="InterPro" id="IPR038727">
    <property type="entry name" value="NadR/Ttd14_AAA_dom"/>
</dbReference>
<protein>
    <submittedName>
        <fullName evidence="3">ATPase</fullName>
    </submittedName>
</protein>
<dbReference type="AlphaFoldDB" id="A0A095U3J5"/>
<evidence type="ECO:0000259" key="2">
    <source>
        <dbReference type="Pfam" id="PF14134"/>
    </source>
</evidence>
<comment type="caution">
    <text evidence="3">The sequence shown here is derived from an EMBL/GenBank/DDBJ whole genome shotgun (WGS) entry which is preliminary data.</text>
</comment>
<dbReference type="OrthoDB" id="5572060at2"/>
<evidence type="ECO:0000313" key="3">
    <source>
        <dbReference type="EMBL" id="KGD69143.1"/>
    </source>
</evidence>